<dbReference type="AlphaFoldDB" id="A0A5C3F6K1"/>
<dbReference type="Proteomes" id="UP000323386">
    <property type="component" value="Unassembled WGS sequence"/>
</dbReference>
<evidence type="ECO:0000313" key="1">
    <source>
        <dbReference type="EMBL" id="SPO39415.1"/>
    </source>
</evidence>
<protein>
    <submittedName>
        <fullName evidence="1">Uncharacterized protein</fullName>
    </submittedName>
</protein>
<gene>
    <name evidence="1" type="ORF">PSFLO_04896</name>
</gene>
<accession>A0A5C3F6K1</accession>
<sequence length="173" mass="18898">MAASNAFMADSHQASQIAEKFLNATLLLAIKRSCQAFGQGYHLQVLRQILRFATLAPSAAIAQAFNNSLSATQVKIYKTLFRDLGLDPGQAKLDVIKMSTKLRILAIARKLTKEGGKHNKRFIKDIKAGQLMAMLPKSPFEAIKDSMATQAGIKGAEARAQLCSFHALWAQLP</sequence>
<keyword evidence="2" id="KW-1185">Reference proteome</keyword>
<name>A0A5C3F6K1_9BASI</name>
<evidence type="ECO:0000313" key="2">
    <source>
        <dbReference type="Proteomes" id="UP000323386"/>
    </source>
</evidence>
<proteinExistence type="predicted"/>
<dbReference type="EMBL" id="OOIP01000014">
    <property type="protein sequence ID" value="SPO39415.1"/>
    <property type="molecule type" value="Genomic_DNA"/>
</dbReference>
<organism evidence="1 2">
    <name type="scientific">Pseudozyma flocculosa</name>
    <dbReference type="NCBI Taxonomy" id="84751"/>
    <lineage>
        <taxon>Eukaryota</taxon>
        <taxon>Fungi</taxon>
        <taxon>Dikarya</taxon>
        <taxon>Basidiomycota</taxon>
        <taxon>Ustilaginomycotina</taxon>
        <taxon>Ustilaginomycetes</taxon>
        <taxon>Ustilaginales</taxon>
        <taxon>Ustilaginaceae</taxon>
        <taxon>Pseudozyma</taxon>
    </lineage>
</organism>
<reference evidence="1 2" key="1">
    <citation type="submission" date="2018-03" db="EMBL/GenBank/DDBJ databases">
        <authorList>
            <person name="Guldener U."/>
        </authorList>
    </citation>
    <scope>NUCLEOTIDE SEQUENCE [LARGE SCALE GENOMIC DNA]</scope>
    <source>
        <strain evidence="1 2">DAOM196992</strain>
    </source>
</reference>